<protein>
    <recommendedName>
        <fullName evidence="3">dTDP-4-amino-4,6-dideoxygalactose transaminase</fullName>
    </recommendedName>
</protein>
<dbReference type="KEGG" id="elim:B2M23_19425"/>
<organism evidence="1 2">
    <name type="scientific">Eubacterium limosum</name>
    <dbReference type="NCBI Taxonomy" id="1736"/>
    <lineage>
        <taxon>Bacteria</taxon>
        <taxon>Bacillati</taxon>
        <taxon>Bacillota</taxon>
        <taxon>Clostridia</taxon>
        <taxon>Eubacteriales</taxon>
        <taxon>Eubacteriaceae</taxon>
        <taxon>Eubacterium</taxon>
    </lineage>
</organism>
<accession>A0AAC9QXU5</accession>
<sequence>MKEYGGYLPLELTSKKEYYHGEDVLPLNCGRSAIYYALRDANPSKVYIPYYNCQSVIEAVKRSGVRFEFYYLNEEFEPIDIQLKKNEYILWVNYFGIFNNEKVNKLVEQYKNVIIDNTQAFYSKPNQQSYNIYSCRKFFGVSDGAYLIKKDLKIPKLEQATSYKTSIQLIKSIDLGTNKSYQEYLNAENHIFDEVKKMSKFTQKILASVDYKGIKTIRNNNFQSLHEKLRKFNQLSNRISITTQTPMVYPLLVKNKNLRKKLIENNVYVPQWWQYLIKQLEKNTFESYLSSYLFPLPIDQRYGQEDMNIISEFILKECKKECKYE</sequence>
<dbReference type="RefSeq" id="WP_052237121.1">
    <property type="nucleotide sequence ID" value="NZ_CP019962.1"/>
</dbReference>
<proteinExistence type="predicted"/>
<dbReference type="InterPro" id="IPR015421">
    <property type="entry name" value="PyrdxlP-dep_Trfase_major"/>
</dbReference>
<dbReference type="AlphaFoldDB" id="A0AAC9QXU5"/>
<dbReference type="EMBL" id="CP019962">
    <property type="protein sequence ID" value="ARD67576.1"/>
    <property type="molecule type" value="Genomic_DNA"/>
</dbReference>
<dbReference type="InterPro" id="IPR015424">
    <property type="entry name" value="PyrdxlP-dep_Trfase"/>
</dbReference>
<evidence type="ECO:0000313" key="1">
    <source>
        <dbReference type="EMBL" id="ARD67576.1"/>
    </source>
</evidence>
<reference evidence="2" key="1">
    <citation type="journal article" date="2017" name="Sci. Rep.">
        <title>Determination of the Genome and Primary Transcriptome of Syngas Fermenting Eubacterium limosum ATCC 8486.</title>
        <authorList>
            <person name="Song Y."/>
            <person name="Shin J."/>
            <person name="Jeong Y."/>
            <person name="Jin S."/>
            <person name="Lee J.K."/>
            <person name="Kim D.R."/>
            <person name="Kim S.C."/>
            <person name="Cho S."/>
            <person name="Cho B.K."/>
        </authorList>
    </citation>
    <scope>NUCLEOTIDE SEQUENCE [LARGE SCALE GENOMIC DNA]</scope>
    <source>
        <strain evidence="2">ATCC 8486</strain>
    </source>
</reference>
<dbReference type="Gene3D" id="3.40.640.10">
    <property type="entry name" value="Type I PLP-dependent aspartate aminotransferase-like (Major domain)"/>
    <property type="match status" value="1"/>
</dbReference>
<gene>
    <name evidence="1" type="ORF">B2M23_19425</name>
</gene>
<dbReference type="SUPFAM" id="SSF53383">
    <property type="entry name" value="PLP-dependent transferases"/>
    <property type="match status" value="1"/>
</dbReference>
<name>A0AAC9QXU5_EUBLI</name>
<dbReference type="Proteomes" id="UP000192391">
    <property type="component" value="Chromosome"/>
</dbReference>
<evidence type="ECO:0000313" key="2">
    <source>
        <dbReference type="Proteomes" id="UP000192391"/>
    </source>
</evidence>
<evidence type="ECO:0008006" key="3">
    <source>
        <dbReference type="Google" id="ProtNLM"/>
    </source>
</evidence>